<dbReference type="Gene3D" id="1.10.10.1100">
    <property type="entry name" value="BFD-like [2Fe-2S]-binding domain"/>
    <property type="match status" value="1"/>
</dbReference>
<gene>
    <name evidence="2" type="ORF">Q8A70_06655</name>
</gene>
<comment type="caution">
    <text evidence="2">The sequence shown here is derived from an EMBL/GenBank/DDBJ whole genome shotgun (WGS) entry which is preliminary data.</text>
</comment>
<evidence type="ECO:0000313" key="3">
    <source>
        <dbReference type="Proteomes" id="UP001230156"/>
    </source>
</evidence>
<accession>A0ABU0YHZ0</accession>
<feature type="domain" description="BFD-like [2Fe-2S]-binding" evidence="1">
    <location>
        <begin position="2"/>
        <end position="51"/>
    </location>
</feature>
<organism evidence="2 3">
    <name type="scientific">Dongia sedimenti</name>
    <dbReference type="NCBI Taxonomy" id="3064282"/>
    <lineage>
        <taxon>Bacteria</taxon>
        <taxon>Pseudomonadati</taxon>
        <taxon>Pseudomonadota</taxon>
        <taxon>Alphaproteobacteria</taxon>
        <taxon>Rhodospirillales</taxon>
        <taxon>Dongiaceae</taxon>
        <taxon>Dongia</taxon>
    </lineage>
</organism>
<keyword evidence="3" id="KW-1185">Reference proteome</keyword>
<sequence>MIVCICNAYRTAEIEAKARETGHGDAYAVYQALGAAPRCGCCLDMAQDIVDDVHGAPHTLRKAAE</sequence>
<name>A0ABU0YHZ0_9PROT</name>
<protein>
    <submittedName>
        <fullName evidence="2">(2Fe-2S)-binding protein</fullName>
    </submittedName>
</protein>
<evidence type="ECO:0000313" key="2">
    <source>
        <dbReference type="EMBL" id="MDQ7247338.1"/>
    </source>
</evidence>
<proteinExistence type="predicted"/>
<dbReference type="Pfam" id="PF04324">
    <property type="entry name" value="Fer2_BFD"/>
    <property type="match status" value="1"/>
</dbReference>
<dbReference type="InterPro" id="IPR041854">
    <property type="entry name" value="BFD-like_2Fe2S-bd_dom_sf"/>
</dbReference>
<evidence type="ECO:0000259" key="1">
    <source>
        <dbReference type="Pfam" id="PF04324"/>
    </source>
</evidence>
<dbReference type="InterPro" id="IPR007419">
    <property type="entry name" value="BFD-like_2Fe2S-bd_dom"/>
</dbReference>
<dbReference type="RefSeq" id="WP_379954738.1">
    <property type="nucleotide sequence ID" value="NZ_JAUYVI010000002.1"/>
</dbReference>
<reference evidence="3" key="1">
    <citation type="submission" date="2023-08" db="EMBL/GenBank/DDBJ databases">
        <title>Rhodospirillaceae gen. nov., a novel taxon isolated from the Yangtze River Yuezi River estuary sludge.</title>
        <authorList>
            <person name="Ruan L."/>
        </authorList>
    </citation>
    <scope>NUCLEOTIDE SEQUENCE [LARGE SCALE GENOMIC DNA]</scope>
    <source>
        <strain evidence="3">R-7</strain>
    </source>
</reference>
<dbReference type="EMBL" id="JAUYVI010000002">
    <property type="protein sequence ID" value="MDQ7247338.1"/>
    <property type="molecule type" value="Genomic_DNA"/>
</dbReference>
<dbReference type="Proteomes" id="UP001230156">
    <property type="component" value="Unassembled WGS sequence"/>
</dbReference>